<feature type="transmembrane region" description="Helical" evidence="8">
    <location>
        <begin position="231"/>
        <end position="255"/>
    </location>
</feature>
<dbReference type="GO" id="GO:0005886">
    <property type="term" value="C:plasma membrane"/>
    <property type="evidence" value="ECO:0007669"/>
    <property type="project" value="UniProtKB-SubCell"/>
</dbReference>
<comment type="similarity">
    <text evidence="3 8">Belongs to the CTL (choline transporter-like) family.</text>
</comment>
<dbReference type="HOGENOM" id="CLU_689258_0_0_1"/>
<dbReference type="PANTHER" id="PTHR12385">
    <property type="entry name" value="CHOLINE TRANSPORTER-LIKE (SLC FAMILY 44)"/>
    <property type="match status" value="1"/>
</dbReference>
<dbReference type="PANTHER" id="PTHR12385:SF4">
    <property type="entry name" value="PROTEIN PNS1"/>
    <property type="match status" value="1"/>
</dbReference>
<sequence length="400" mass="44887">MRTTHSHYKETKRKVNDLWALALYVVFMAGVLTYTAFMSKTKSYLDLASHFDMKVLIFTFVCGFLSFGVHLAALLYFPGPAMHLSCIVIPILSIILAVLSGNIIGIVVSVIFSALMLVTYLFYLRKHIKYAAQIAKSAAQLVCTSIFSTLCVLILFLAGWSGMIYFFVTVSTGLSKQDRIIGLAIEALAFVWTLFVLCYSLRVFIASIFVVHYLMRSISPTQRAVEAFKNWLYALGSICFGALIIALITVLRMLVDRERDRSGSVGSFFYSILLVLLDILQDLVNFSNEWAYCYVALTEKATWNRLRNRGASSAGQGTTRSPTVCRYECCSHFFPSCFFWCTRLDCPSYLTRRIHRSGISHSPRTSSSCSRISSSDTVYTPCLILVLSRSSLPTRCSPVM</sequence>
<dbReference type="OMA" id="IVINHIT"/>
<gene>
    <name evidence="9" type="ORF">THOM_1213</name>
</gene>
<feature type="transmembrane region" description="Helical" evidence="8">
    <location>
        <begin position="145"/>
        <end position="168"/>
    </location>
</feature>
<dbReference type="OrthoDB" id="44736at2759"/>
<dbReference type="AlphaFoldDB" id="L7JXR2"/>
<evidence type="ECO:0000256" key="3">
    <source>
        <dbReference type="ARBA" id="ARBA00007168"/>
    </source>
</evidence>
<keyword evidence="10" id="KW-1185">Reference proteome</keyword>
<dbReference type="EMBL" id="JH993918">
    <property type="protein sequence ID" value="ELQ75841.1"/>
    <property type="molecule type" value="Genomic_DNA"/>
</dbReference>
<dbReference type="Proteomes" id="UP000011185">
    <property type="component" value="Unassembled WGS sequence"/>
</dbReference>
<comment type="function">
    <text evidence="1 8">Probably involved in transport through the plasma membrane.</text>
</comment>
<feature type="transmembrane region" description="Helical" evidence="8">
    <location>
        <begin position="106"/>
        <end position="124"/>
    </location>
</feature>
<keyword evidence="6 8" id="KW-1133">Transmembrane helix</keyword>
<keyword evidence="7 8" id="KW-0472">Membrane</keyword>
<evidence type="ECO:0000313" key="9">
    <source>
        <dbReference type="EMBL" id="ELQ75841.1"/>
    </source>
</evidence>
<dbReference type="Pfam" id="PF04515">
    <property type="entry name" value="Choline_transpo"/>
    <property type="match status" value="1"/>
</dbReference>
<evidence type="ECO:0000256" key="4">
    <source>
        <dbReference type="ARBA" id="ARBA00015388"/>
    </source>
</evidence>
<feature type="transmembrane region" description="Helical" evidence="8">
    <location>
        <begin position="57"/>
        <end position="77"/>
    </location>
</feature>
<protein>
    <recommendedName>
        <fullName evidence="4 8">Protein PNS1</fullName>
    </recommendedName>
</protein>
<comment type="subcellular location">
    <subcellularLocation>
        <location evidence="8">Cell membrane</location>
        <topology evidence="8">Multi-pass membrane protein</topology>
    </subcellularLocation>
    <subcellularLocation>
        <location evidence="2">Membrane</location>
        <topology evidence="2">Multi-pass membrane protein</topology>
    </subcellularLocation>
</comment>
<dbReference type="InParanoid" id="L7JXR2"/>
<feature type="transmembrane region" description="Helical" evidence="8">
    <location>
        <begin position="180"/>
        <end position="211"/>
    </location>
</feature>
<name>L7JXR2_TRAHO</name>
<evidence type="ECO:0000256" key="1">
    <source>
        <dbReference type="ARBA" id="ARBA00002957"/>
    </source>
</evidence>
<dbReference type="InterPro" id="IPR007603">
    <property type="entry name" value="Choline_transptr-like"/>
</dbReference>
<organism evidence="9 10">
    <name type="scientific">Trachipleistophora hominis</name>
    <name type="common">Microsporidian parasite</name>
    <dbReference type="NCBI Taxonomy" id="72359"/>
    <lineage>
        <taxon>Eukaryota</taxon>
        <taxon>Fungi</taxon>
        <taxon>Fungi incertae sedis</taxon>
        <taxon>Microsporidia</taxon>
        <taxon>Pleistophoridae</taxon>
        <taxon>Trachipleistophora</taxon>
    </lineage>
</organism>
<proteinExistence type="inferred from homology"/>
<reference evidence="9 10" key="1">
    <citation type="journal article" date="2012" name="PLoS Pathog.">
        <title>The genome of the obligate intracellular parasite Trachipleistophora hominis: new insights into microsporidian genome dynamics and reductive evolution.</title>
        <authorList>
            <person name="Heinz E."/>
            <person name="Williams T.A."/>
            <person name="Nakjang S."/>
            <person name="Noel C.J."/>
            <person name="Swan D.C."/>
            <person name="Goldberg A.V."/>
            <person name="Harris S.R."/>
            <person name="Weinmaier T."/>
            <person name="Markert S."/>
            <person name="Becher D."/>
            <person name="Bernhardt J."/>
            <person name="Dagan T."/>
            <person name="Hacker C."/>
            <person name="Lucocq J.M."/>
            <person name="Schweder T."/>
            <person name="Rattei T."/>
            <person name="Hall N."/>
            <person name="Hirt R.P."/>
            <person name="Embley T.M."/>
        </authorList>
    </citation>
    <scope>NUCLEOTIDE SEQUENCE [LARGE SCALE GENOMIC DNA]</scope>
</reference>
<keyword evidence="5 8" id="KW-0812">Transmembrane</keyword>
<evidence type="ECO:0000256" key="7">
    <source>
        <dbReference type="ARBA" id="ARBA00023136"/>
    </source>
</evidence>
<dbReference type="GO" id="GO:0022857">
    <property type="term" value="F:transmembrane transporter activity"/>
    <property type="evidence" value="ECO:0007669"/>
    <property type="project" value="UniProtKB-UniRule"/>
</dbReference>
<dbReference type="VEuPathDB" id="MicrosporidiaDB:THOM_1213"/>
<evidence type="ECO:0000256" key="2">
    <source>
        <dbReference type="ARBA" id="ARBA00004141"/>
    </source>
</evidence>
<evidence type="ECO:0000256" key="5">
    <source>
        <dbReference type="ARBA" id="ARBA00022692"/>
    </source>
</evidence>
<dbReference type="STRING" id="72359.L7JXR2"/>
<feature type="transmembrane region" description="Helical" evidence="8">
    <location>
        <begin position="84"/>
        <end position="100"/>
    </location>
</feature>
<evidence type="ECO:0000256" key="6">
    <source>
        <dbReference type="ARBA" id="ARBA00022989"/>
    </source>
</evidence>
<accession>L7JXR2</accession>
<feature type="transmembrane region" description="Helical" evidence="8">
    <location>
        <begin position="18"/>
        <end position="37"/>
    </location>
</feature>
<evidence type="ECO:0000313" key="10">
    <source>
        <dbReference type="Proteomes" id="UP000011185"/>
    </source>
</evidence>
<evidence type="ECO:0000256" key="8">
    <source>
        <dbReference type="RuleBase" id="RU368066"/>
    </source>
</evidence>